<keyword evidence="11" id="KW-1185">Reference proteome</keyword>
<dbReference type="PANTHER" id="PTHR43141">
    <property type="entry name" value="CYTOCHROME BD2 SUBUNIT II"/>
    <property type="match status" value="1"/>
</dbReference>
<evidence type="ECO:0000256" key="5">
    <source>
        <dbReference type="ARBA" id="ARBA00022989"/>
    </source>
</evidence>
<dbReference type="AlphaFoldDB" id="A0A069P2P0"/>
<dbReference type="GO" id="GO:0016682">
    <property type="term" value="F:oxidoreductase activity, acting on diphenols and related substances as donors, oxygen as acceptor"/>
    <property type="evidence" value="ECO:0007669"/>
    <property type="project" value="TreeGrafter"/>
</dbReference>
<evidence type="ECO:0000313" key="9">
    <source>
        <dbReference type="EMBL" id="KDR34697.1"/>
    </source>
</evidence>
<dbReference type="GO" id="GO:0070069">
    <property type="term" value="C:cytochrome complex"/>
    <property type="evidence" value="ECO:0007669"/>
    <property type="project" value="TreeGrafter"/>
</dbReference>
<evidence type="ECO:0000256" key="3">
    <source>
        <dbReference type="ARBA" id="ARBA00022475"/>
    </source>
</evidence>
<organism evidence="9 10">
    <name type="scientific">Caballeronia grimmiae</name>
    <dbReference type="NCBI Taxonomy" id="1071679"/>
    <lineage>
        <taxon>Bacteria</taxon>
        <taxon>Pseudomonadati</taxon>
        <taxon>Pseudomonadota</taxon>
        <taxon>Betaproteobacteria</taxon>
        <taxon>Burkholderiales</taxon>
        <taxon>Burkholderiaceae</taxon>
        <taxon>Caballeronia</taxon>
    </lineage>
</organism>
<dbReference type="Proteomes" id="UP000027439">
    <property type="component" value="Unassembled WGS sequence"/>
</dbReference>
<evidence type="ECO:0000313" key="10">
    <source>
        <dbReference type="Proteomes" id="UP000027439"/>
    </source>
</evidence>
<comment type="similarity">
    <text evidence="2">Belongs to the cytochrome ubiquinol oxidase subunit 2 family.</text>
</comment>
<dbReference type="STRING" id="1071679.BG57_03685"/>
<evidence type="ECO:0000256" key="6">
    <source>
        <dbReference type="ARBA" id="ARBA00023136"/>
    </source>
</evidence>
<dbReference type="NCBIfam" id="TIGR00203">
    <property type="entry name" value="cydB"/>
    <property type="match status" value="1"/>
</dbReference>
<dbReference type="OrthoDB" id="9776710at2"/>
<proteinExistence type="inferred from homology"/>
<feature type="transmembrane region" description="Helical" evidence="7">
    <location>
        <begin position="190"/>
        <end position="210"/>
    </location>
</feature>
<gene>
    <name evidence="9" type="ORF">BG57_03685</name>
    <name evidence="8" type="ORF">GCM10010985_17130</name>
</gene>
<reference evidence="11" key="3">
    <citation type="journal article" date="2019" name="Int. J. Syst. Evol. Microbiol.">
        <title>The Global Catalogue of Microorganisms (GCM) 10K type strain sequencing project: providing services to taxonomists for standard genome sequencing and annotation.</title>
        <authorList>
            <consortium name="The Broad Institute Genomics Platform"/>
            <consortium name="The Broad Institute Genome Sequencing Center for Infectious Disease"/>
            <person name="Wu L."/>
            <person name="Ma J."/>
        </authorList>
    </citation>
    <scope>NUCLEOTIDE SEQUENCE [LARGE SCALE GENOMIC DNA]</scope>
    <source>
        <strain evidence="11">CGMCC 1.11013</strain>
    </source>
</reference>
<feature type="transmembrane region" description="Helical" evidence="7">
    <location>
        <begin position="226"/>
        <end position="244"/>
    </location>
</feature>
<accession>A0A069P2P0</accession>
<name>A0A069P2P0_9BURK</name>
<dbReference type="GO" id="GO:0005886">
    <property type="term" value="C:plasma membrane"/>
    <property type="evidence" value="ECO:0007669"/>
    <property type="project" value="UniProtKB-SubCell"/>
</dbReference>
<dbReference type="InterPro" id="IPR003317">
    <property type="entry name" value="Cyt-d_oxidase_su2"/>
</dbReference>
<feature type="transmembrane region" description="Helical" evidence="7">
    <location>
        <begin position="111"/>
        <end position="135"/>
    </location>
</feature>
<evidence type="ECO:0000313" key="8">
    <source>
        <dbReference type="EMBL" id="GGD63666.1"/>
    </source>
</evidence>
<dbReference type="eggNOG" id="COG1294">
    <property type="taxonomic scope" value="Bacteria"/>
</dbReference>
<feature type="transmembrane region" description="Helical" evidence="7">
    <location>
        <begin position="297"/>
        <end position="321"/>
    </location>
</feature>
<feature type="transmembrane region" description="Helical" evidence="7">
    <location>
        <begin position="155"/>
        <end position="178"/>
    </location>
</feature>
<protein>
    <submittedName>
        <fullName evidence="8">Cytochrome oxidase subunit II</fullName>
    </submittedName>
    <submittedName>
        <fullName evidence="9">Ubiquinol oxidase subunit II</fullName>
    </submittedName>
</protein>
<evidence type="ECO:0000256" key="1">
    <source>
        <dbReference type="ARBA" id="ARBA00004651"/>
    </source>
</evidence>
<comment type="caution">
    <text evidence="9">The sequence shown here is derived from an EMBL/GenBank/DDBJ whole genome shotgun (WGS) entry which is preliminary data.</text>
</comment>
<keyword evidence="5 7" id="KW-1133">Transmembrane helix</keyword>
<dbReference type="RefSeq" id="WP_035964312.1">
    <property type="nucleotide sequence ID" value="NZ_BMEG01000002.1"/>
</dbReference>
<keyword evidence="4 7" id="KW-0812">Transmembrane</keyword>
<evidence type="ECO:0000256" key="7">
    <source>
        <dbReference type="SAM" id="Phobius"/>
    </source>
</evidence>
<evidence type="ECO:0000256" key="2">
    <source>
        <dbReference type="ARBA" id="ARBA00007543"/>
    </source>
</evidence>
<feature type="transmembrane region" description="Helical" evidence="7">
    <location>
        <begin position="80"/>
        <end position="99"/>
    </location>
</feature>
<reference evidence="8" key="4">
    <citation type="submission" date="2024-05" db="EMBL/GenBank/DDBJ databases">
        <authorList>
            <person name="Sun Q."/>
            <person name="Zhou Y."/>
        </authorList>
    </citation>
    <scope>NUCLEOTIDE SEQUENCE</scope>
    <source>
        <strain evidence="8">CGMCC 1.11013</strain>
    </source>
</reference>
<dbReference type="Proteomes" id="UP000597138">
    <property type="component" value="Unassembled WGS sequence"/>
</dbReference>
<reference evidence="9 10" key="2">
    <citation type="submission" date="2014-03" db="EMBL/GenBank/DDBJ databases">
        <title>Draft Genome Sequences of Four Burkholderia Strains.</title>
        <authorList>
            <person name="Liu X.Y."/>
            <person name="Li C.X."/>
            <person name="Xu J.H."/>
        </authorList>
    </citation>
    <scope>NUCLEOTIDE SEQUENCE [LARGE SCALE GENOMIC DNA]</scope>
    <source>
        <strain evidence="9 10">R27</strain>
    </source>
</reference>
<sequence>MDLTVAWAAIIALGLFMYVVLDGFDLGIGILFPFFPDQHDRDVMMNTVAPVWDGNETWLVLGGAGLFAAFPMVYSTVLSALYLPLVLMLVCLIFRGVSFEIRSKATRTRHLWDLAFIGGSAGATFFQGVALGAFLEGIPVADGRFSGDAFGWFTPFAMFTGGALVVTYALLGACWLIAKTEGDLQRRMYRVVWPLTLLQLATIAVVSVWTPLLDAGIASRWFDSPLFYRMLPVPVLVAACAWAMRRSIDSRHEKRPFAMALGFVLLGYAGLVASISPHDIFPGVSIWDAASPRSSQLFTIVGAAVILPVIVAYTTLGYWVFRGKVRHGEHHYH</sequence>
<reference evidence="8" key="1">
    <citation type="journal article" date="2014" name="Int. J. Syst. Evol. Microbiol.">
        <title>Complete genome of a new Firmicutes species belonging to the dominant human colonic microbiota ('Ruminococcus bicirculans') reveals two chromosomes and a selective capacity to utilize plant glucans.</title>
        <authorList>
            <consortium name="NISC Comparative Sequencing Program"/>
            <person name="Wegmann U."/>
            <person name="Louis P."/>
            <person name="Goesmann A."/>
            <person name="Henrissat B."/>
            <person name="Duncan S.H."/>
            <person name="Flint H.J."/>
        </authorList>
    </citation>
    <scope>NUCLEOTIDE SEQUENCE</scope>
    <source>
        <strain evidence="8">CGMCC 1.11013</strain>
    </source>
</reference>
<dbReference type="GO" id="GO:0019646">
    <property type="term" value="P:aerobic electron transport chain"/>
    <property type="evidence" value="ECO:0007669"/>
    <property type="project" value="TreeGrafter"/>
</dbReference>
<keyword evidence="3" id="KW-1003">Cell membrane</keyword>
<dbReference type="EMBL" id="JFHE01000011">
    <property type="protein sequence ID" value="KDR34697.1"/>
    <property type="molecule type" value="Genomic_DNA"/>
</dbReference>
<evidence type="ECO:0000256" key="4">
    <source>
        <dbReference type="ARBA" id="ARBA00022692"/>
    </source>
</evidence>
<dbReference type="PANTHER" id="PTHR43141:SF4">
    <property type="entry name" value="CYTOCHROME BD2 SUBUNIT II"/>
    <property type="match status" value="1"/>
</dbReference>
<dbReference type="EMBL" id="BMEG01000002">
    <property type="protein sequence ID" value="GGD63666.1"/>
    <property type="molecule type" value="Genomic_DNA"/>
</dbReference>
<dbReference type="GO" id="GO:0009055">
    <property type="term" value="F:electron transfer activity"/>
    <property type="evidence" value="ECO:0007669"/>
    <property type="project" value="TreeGrafter"/>
</dbReference>
<evidence type="ECO:0000313" key="11">
    <source>
        <dbReference type="Proteomes" id="UP000597138"/>
    </source>
</evidence>
<dbReference type="Pfam" id="PF02322">
    <property type="entry name" value="Cyt_bd_oxida_II"/>
    <property type="match status" value="1"/>
</dbReference>
<keyword evidence="6 7" id="KW-0472">Membrane</keyword>
<feature type="transmembrane region" description="Helical" evidence="7">
    <location>
        <begin position="6"/>
        <end position="35"/>
    </location>
</feature>
<comment type="subcellular location">
    <subcellularLocation>
        <location evidence="1">Cell membrane</location>
        <topology evidence="1">Multi-pass membrane protein</topology>
    </subcellularLocation>
</comment>
<feature type="transmembrane region" description="Helical" evidence="7">
    <location>
        <begin position="256"/>
        <end position="277"/>
    </location>
</feature>